<proteinExistence type="predicted"/>
<dbReference type="SUPFAM" id="SSF46785">
    <property type="entry name" value="Winged helix' DNA-binding domain"/>
    <property type="match status" value="1"/>
</dbReference>
<gene>
    <name evidence="2" type="ORF">GBM96_04885</name>
</gene>
<dbReference type="AlphaFoldDB" id="A0AAI9SCG4"/>
<dbReference type="Pfam" id="PF04326">
    <property type="entry name" value="SLFN_AlbA_2"/>
    <property type="match status" value="1"/>
</dbReference>
<dbReference type="Proteomes" id="UP000469462">
    <property type="component" value="Unassembled WGS sequence"/>
</dbReference>
<comment type="caution">
    <text evidence="2">The sequence shown here is derived from an EMBL/GenBank/DDBJ whole genome shotgun (WGS) entry which is preliminary data.</text>
</comment>
<dbReference type="InterPro" id="IPR007421">
    <property type="entry name" value="Schlafen_AlbA_2_dom"/>
</dbReference>
<dbReference type="Gene3D" id="3.30.565.60">
    <property type="match status" value="1"/>
</dbReference>
<keyword evidence="3" id="KW-1185">Reference proteome</keyword>
<dbReference type="PANTHER" id="PTHR30595:SF6">
    <property type="entry name" value="SCHLAFEN ALBA-2 DOMAIN-CONTAINING PROTEIN"/>
    <property type="match status" value="1"/>
</dbReference>
<protein>
    <submittedName>
        <fullName evidence="2">Winged helix-turn-helix transcriptional regulator</fullName>
    </submittedName>
</protein>
<accession>A0AAI9SCG4</accession>
<sequence>MPELNEETVIKAIHRMRSLGSDTQRWEVKESVQELPKKLKETISAFSNMHGGIIILGLSEKNGFKPADGFNADKIYAQMQTIGDAMTPIVRMEVEKMLFEGKMLVIAQVPEMPKRMKPCYISKRGMYDGAFIRSGDGDRHLTAYEVDRLSESQYQPKYDIEPVEDASIDDLNSETVEGIAKRARELFPRVFGKLSDETILIQLGVLTRINNRLCPTIAGLFAAGTFPQKYFPRLEIVFSVYPGVDKVETETGQLRYLNSKEIVGSIPEMLLEALALVQQRMNTGAVIEGGLRKDIPDYPLEAVREAVANALQHRDYSPEGRGSQVQINMYADRLEISNPGGLYGSTTVESLGKDGISSTRNEYLSRLLTYTPFESGFVVENKGTGFMVIEAALAKSLMPPPTVKDTITYFILTFNKRRRTNDEMIEKTWENVDKAILNALSDHSSLSVKALTEMSGLSRATIGNHIRKLVADKKIEPIEPKGSPKQRYRLCV</sequence>
<dbReference type="Pfam" id="PF13412">
    <property type="entry name" value="HTH_24"/>
    <property type="match status" value="1"/>
</dbReference>
<dbReference type="Pfam" id="PF13749">
    <property type="entry name" value="HATPase_c_4"/>
    <property type="match status" value="1"/>
</dbReference>
<dbReference type="EMBL" id="WEHW01000011">
    <property type="protein sequence ID" value="KAB7651712.1"/>
    <property type="molecule type" value="Genomic_DNA"/>
</dbReference>
<dbReference type="InterPro" id="IPR036388">
    <property type="entry name" value="WH-like_DNA-bd_sf"/>
</dbReference>
<dbReference type="InterPro" id="IPR038461">
    <property type="entry name" value="Schlafen_AlbA_2_dom_sf"/>
</dbReference>
<evidence type="ECO:0000259" key="1">
    <source>
        <dbReference type="Pfam" id="PF04326"/>
    </source>
</evidence>
<evidence type="ECO:0000313" key="3">
    <source>
        <dbReference type="Proteomes" id="UP000469462"/>
    </source>
</evidence>
<name>A0AAI9SCG4_9BURK</name>
<organism evidence="2 3">
    <name type="scientific">Sutterella seckii</name>
    <dbReference type="NCBI Taxonomy" id="1944635"/>
    <lineage>
        <taxon>Bacteria</taxon>
        <taxon>Pseudomonadati</taxon>
        <taxon>Pseudomonadota</taxon>
        <taxon>Betaproteobacteria</taxon>
        <taxon>Burkholderiales</taxon>
        <taxon>Sutterellaceae</taxon>
        <taxon>Sutterella</taxon>
    </lineage>
</organism>
<reference evidence="2 3" key="1">
    <citation type="submission" date="2019-10" db="EMBL/GenBank/DDBJ databases">
        <title>Genome diversity of Sutterella seckii.</title>
        <authorList>
            <person name="Chaplin A.V."/>
            <person name="Sokolova S.R."/>
            <person name="Mosin K.A."/>
            <person name="Ivanova E.L."/>
            <person name="Kochetkova T.O."/>
            <person name="Goltsov A.Y."/>
            <person name="Trofimov D.Y."/>
            <person name="Efimov B.A."/>
        </authorList>
    </citation>
    <scope>NUCLEOTIDE SEQUENCE [LARGE SCALE GENOMIC DNA]</scope>
    <source>
        <strain evidence="2 3">ASD3426</strain>
    </source>
</reference>
<dbReference type="PANTHER" id="PTHR30595">
    <property type="entry name" value="GLPR-RELATED TRANSCRIPTIONAL REPRESSOR"/>
    <property type="match status" value="1"/>
</dbReference>
<dbReference type="InterPro" id="IPR038475">
    <property type="entry name" value="RecG_C_sf"/>
</dbReference>
<dbReference type="InterPro" id="IPR036390">
    <property type="entry name" value="WH_DNA-bd_sf"/>
</dbReference>
<evidence type="ECO:0000313" key="2">
    <source>
        <dbReference type="EMBL" id="KAB7651712.1"/>
    </source>
</evidence>
<dbReference type="Gene3D" id="1.10.10.10">
    <property type="entry name" value="Winged helix-like DNA-binding domain superfamily/Winged helix DNA-binding domain"/>
    <property type="match status" value="1"/>
</dbReference>
<dbReference type="Gene3D" id="3.30.950.30">
    <property type="entry name" value="Schlafen, AAA domain"/>
    <property type="match status" value="1"/>
</dbReference>
<feature type="domain" description="Schlafen AlbA-2" evidence="1">
    <location>
        <begin position="23"/>
        <end position="141"/>
    </location>
</feature>
<dbReference type="RefSeq" id="WP_139687199.1">
    <property type="nucleotide sequence ID" value="NZ_WEHW01000011.1"/>
</dbReference>